<dbReference type="Gene3D" id="3.30.450.20">
    <property type="entry name" value="PAS domain"/>
    <property type="match status" value="2"/>
</dbReference>
<dbReference type="SUPFAM" id="SSF103190">
    <property type="entry name" value="Sensory domain-like"/>
    <property type="match status" value="1"/>
</dbReference>
<evidence type="ECO:0000256" key="4">
    <source>
        <dbReference type="ARBA" id="ARBA00022692"/>
    </source>
</evidence>
<dbReference type="CDD" id="cd06225">
    <property type="entry name" value="HAMP"/>
    <property type="match status" value="1"/>
</dbReference>
<dbReference type="EMBL" id="CP045273">
    <property type="protein sequence ID" value="QJX80499.1"/>
    <property type="molecule type" value="Genomic_DNA"/>
</dbReference>
<dbReference type="PANTHER" id="PTHR32089:SF112">
    <property type="entry name" value="LYSOZYME-LIKE PROTEIN-RELATED"/>
    <property type="match status" value="1"/>
</dbReference>
<feature type="domain" description="HAMP" evidence="12">
    <location>
        <begin position="297"/>
        <end position="349"/>
    </location>
</feature>
<name>A0A6M6E5U4_PRIMG</name>
<dbReference type="PANTHER" id="PTHR32089">
    <property type="entry name" value="METHYL-ACCEPTING CHEMOTAXIS PROTEIN MCPB"/>
    <property type="match status" value="1"/>
</dbReference>
<sequence length="657" mass="71732">MFKKFTLKQKFLTLITGVLVVSTVSLVTLSNEEAKKQMEQIFTGNAQTSVSTLNDVVNDQFTKQFEKIKYAGAQLSSTGKKDKNAEEVLKYLEGTDSDVASAYIGFENKKMISQPKQNWPSSYDPTSRPWYTEAKNHSGEVILTEPYVDATTGNMVITIATESADKSGVVAIDLKLDAISTLTSKTKIGKEGFSFIIDGKGKVLSHPDFKAGDDVNGVARLKKLVESSETNGSYNYTLNGEDKNLMYMKNDITGWKIGASYNKTEINDLAQPIVNKSIIVTIVILILAIVITYFVVAAIIRPINRLKAISEKVANGDLAQTVEIKSQDELGKLGESFNKMIYSLRDMVHSITNTSVNLASSSEELSASTEENVSSIRQISESIQEISNGSNDQLRSTNTVSKVINDISEDINRMGTNIDSVTEATLDTSKKANDGVGVINEAIKQINVVKETASNTEKDFNILVEKAHEIMKFNEIISDIAQQTNLLSLNAAIEASHAGDKGKGFAVVADEIRKLAEESRDAAKQIGFLIENIQTSVTNASVSMSDSVSSVESGSEKVLEAGKTFEDIVQQINELSVSMKEISTFATNIGQGTEEMVQSFTEISNVSEEITSSIDNVASVTEQQNASMEDISKASESLTRMAEELKDLISHFEIEEK</sequence>
<dbReference type="Proteomes" id="UP000501076">
    <property type="component" value="Plasmid pFDU301A"/>
</dbReference>
<dbReference type="GO" id="GO:0005886">
    <property type="term" value="C:plasma membrane"/>
    <property type="evidence" value="ECO:0007669"/>
    <property type="project" value="UniProtKB-SubCell"/>
</dbReference>
<dbReference type="SMART" id="SM00304">
    <property type="entry name" value="HAMP"/>
    <property type="match status" value="2"/>
</dbReference>
<dbReference type="Pfam" id="PF00672">
    <property type="entry name" value="HAMP"/>
    <property type="match status" value="1"/>
</dbReference>
<dbReference type="GO" id="GO:0007165">
    <property type="term" value="P:signal transduction"/>
    <property type="evidence" value="ECO:0007669"/>
    <property type="project" value="UniProtKB-KW"/>
</dbReference>
<gene>
    <name evidence="13" type="ORF">FDZ14_30900</name>
</gene>
<dbReference type="PROSITE" id="PS50885">
    <property type="entry name" value="HAMP"/>
    <property type="match status" value="1"/>
</dbReference>
<dbReference type="Pfam" id="PF00015">
    <property type="entry name" value="MCPsignal"/>
    <property type="match status" value="1"/>
</dbReference>
<dbReference type="GO" id="GO:0006935">
    <property type="term" value="P:chemotaxis"/>
    <property type="evidence" value="ECO:0007669"/>
    <property type="project" value="UniProtKB-KW"/>
</dbReference>
<evidence type="ECO:0000256" key="3">
    <source>
        <dbReference type="ARBA" id="ARBA00022500"/>
    </source>
</evidence>
<keyword evidence="4 10" id="KW-0812">Transmembrane</keyword>
<proteinExistence type="inferred from homology"/>
<dbReference type="Gene3D" id="1.10.287.950">
    <property type="entry name" value="Methyl-accepting chemotaxis protein"/>
    <property type="match status" value="1"/>
</dbReference>
<protein>
    <submittedName>
        <fullName evidence="13">HAMP domain-containing protein</fullName>
    </submittedName>
</protein>
<dbReference type="PROSITE" id="PS50111">
    <property type="entry name" value="CHEMOTAXIS_TRANSDUC_2"/>
    <property type="match status" value="1"/>
</dbReference>
<dbReference type="InterPro" id="IPR029151">
    <property type="entry name" value="Sensor-like_sf"/>
</dbReference>
<dbReference type="InterPro" id="IPR004089">
    <property type="entry name" value="MCPsignal_dom"/>
</dbReference>
<keyword evidence="3" id="KW-0145">Chemotaxis</keyword>
<dbReference type="SMART" id="SM00283">
    <property type="entry name" value="MA"/>
    <property type="match status" value="1"/>
</dbReference>
<dbReference type="RefSeq" id="WP_171778491.1">
    <property type="nucleotide sequence ID" value="NZ_CP045273.1"/>
</dbReference>
<comment type="similarity">
    <text evidence="8">Belongs to the methyl-accepting chemotaxis (MCP) protein family.</text>
</comment>
<comment type="subcellular location">
    <subcellularLocation>
        <location evidence="1">Cell membrane</location>
        <topology evidence="1">Multi-pass membrane protein</topology>
    </subcellularLocation>
</comment>
<dbReference type="CDD" id="cd12912">
    <property type="entry name" value="PDC2_MCP_like"/>
    <property type="match status" value="1"/>
</dbReference>
<evidence type="ECO:0000313" key="13">
    <source>
        <dbReference type="EMBL" id="QJX80499.1"/>
    </source>
</evidence>
<feature type="transmembrane region" description="Helical" evidence="10">
    <location>
        <begin position="278"/>
        <end position="300"/>
    </location>
</feature>
<dbReference type="CDD" id="cd12913">
    <property type="entry name" value="PDC1_MCP_like"/>
    <property type="match status" value="1"/>
</dbReference>
<evidence type="ECO:0000256" key="8">
    <source>
        <dbReference type="ARBA" id="ARBA00029447"/>
    </source>
</evidence>
<keyword evidence="7 9" id="KW-0807">Transducer</keyword>
<evidence type="ECO:0000256" key="7">
    <source>
        <dbReference type="ARBA" id="ARBA00023224"/>
    </source>
</evidence>
<evidence type="ECO:0000313" key="14">
    <source>
        <dbReference type="Proteomes" id="UP000501076"/>
    </source>
</evidence>
<accession>A0A6M6E5U4</accession>
<evidence type="ECO:0000256" key="1">
    <source>
        <dbReference type="ARBA" id="ARBA00004651"/>
    </source>
</evidence>
<dbReference type="SUPFAM" id="SSF58104">
    <property type="entry name" value="Methyl-accepting chemotaxis protein (MCP) signaling domain"/>
    <property type="match status" value="1"/>
</dbReference>
<keyword evidence="6 10" id="KW-0472">Membrane</keyword>
<organism evidence="13 14">
    <name type="scientific">Priestia megaterium</name>
    <name type="common">Bacillus megaterium</name>
    <dbReference type="NCBI Taxonomy" id="1404"/>
    <lineage>
        <taxon>Bacteria</taxon>
        <taxon>Bacillati</taxon>
        <taxon>Bacillota</taxon>
        <taxon>Bacilli</taxon>
        <taxon>Bacillales</taxon>
        <taxon>Bacillaceae</taxon>
        <taxon>Priestia</taxon>
    </lineage>
</organism>
<evidence type="ECO:0000256" key="5">
    <source>
        <dbReference type="ARBA" id="ARBA00022989"/>
    </source>
</evidence>
<evidence type="ECO:0000259" key="11">
    <source>
        <dbReference type="PROSITE" id="PS50111"/>
    </source>
</evidence>
<geneLocation type="plasmid" evidence="14">
    <name>pfdu301a</name>
</geneLocation>
<evidence type="ECO:0000256" key="2">
    <source>
        <dbReference type="ARBA" id="ARBA00022475"/>
    </source>
</evidence>
<dbReference type="Pfam" id="PF02743">
    <property type="entry name" value="dCache_1"/>
    <property type="match status" value="1"/>
</dbReference>
<dbReference type="InterPro" id="IPR033479">
    <property type="entry name" value="dCache_1"/>
</dbReference>
<evidence type="ECO:0000259" key="12">
    <source>
        <dbReference type="PROSITE" id="PS50885"/>
    </source>
</evidence>
<feature type="domain" description="Methyl-accepting transducer" evidence="11">
    <location>
        <begin position="368"/>
        <end position="618"/>
    </location>
</feature>
<reference evidence="13 14" key="1">
    <citation type="submission" date="2019-10" db="EMBL/GenBank/DDBJ databases">
        <title>Complete genome sequences for adaption low water activity.</title>
        <authorList>
            <person name="Zhao L."/>
            <person name="Zhong J."/>
        </authorList>
    </citation>
    <scope>NUCLEOTIDE SEQUENCE [LARGE SCALE GENOMIC DNA]</scope>
    <source>
        <strain evidence="13 14">FDU301</strain>
        <plasmid evidence="14">pfdu301a</plasmid>
    </source>
</reference>
<keyword evidence="2" id="KW-1003">Cell membrane</keyword>
<evidence type="ECO:0000256" key="10">
    <source>
        <dbReference type="SAM" id="Phobius"/>
    </source>
</evidence>
<keyword evidence="5 10" id="KW-1133">Transmembrane helix</keyword>
<evidence type="ECO:0000256" key="6">
    <source>
        <dbReference type="ARBA" id="ARBA00023136"/>
    </source>
</evidence>
<dbReference type="AlphaFoldDB" id="A0A6M6E5U4"/>
<dbReference type="CDD" id="cd11386">
    <property type="entry name" value="MCP_signal"/>
    <property type="match status" value="1"/>
</dbReference>
<evidence type="ECO:0000256" key="9">
    <source>
        <dbReference type="PROSITE-ProRule" id="PRU00284"/>
    </source>
</evidence>
<dbReference type="InterPro" id="IPR003660">
    <property type="entry name" value="HAMP_dom"/>
</dbReference>
<keyword evidence="13" id="KW-0614">Plasmid</keyword>